<evidence type="ECO:0000313" key="1">
    <source>
        <dbReference type="EMBL" id="CAA9572387.1"/>
    </source>
</evidence>
<protein>
    <submittedName>
        <fullName evidence="1">Uncharacterized protein</fullName>
    </submittedName>
</protein>
<sequence>MASDAPPEVDLADNLANVITVHSQHKDLL</sequence>
<accession>A0A6J4V8X3</accession>
<name>A0A6J4V8X3_9DEIN</name>
<dbReference type="EMBL" id="CADCWP010000136">
    <property type="protein sequence ID" value="CAA9572387.1"/>
    <property type="molecule type" value="Genomic_DNA"/>
</dbReference>
<gene>
    <name evidence="1" type="ORF">AVDCRST_MAG86-1801</name>
</gene>
<organism evidence="1">
    <name type="scientific">uncultured Truepera sp</name>
    <dbReference type="NCBI Taxonomy" id="543023"/>
    <lineage>
        <taxon>Bacteria</taxon>
        <taxon>Thermotogati</taxon>
        <taxon>Deinococcota</taxon>
        <taxon>Deinococci</taxon>
        <taxon>Trueperales</taxon>
        <taxon>Trueperaceae</taxon>
        <taxon>Truepera</taxon>
        <taxon>environmental samples</taxon>
    </lineage>
</organism>
<dbReference type="AlphaFoldDB" id="A0A6J4V8X3"/>
<proteinExistence type="predicted"/>
<reference evidence="1" key="1">
    <citation type="submission" date="2020-02" db="EMBL/GenBank/DDBJ databases">
        <authorList>
            <person name="Meier V. D."/>
        </authorList>
    </citation>
    <scope>NUCLEOTIDE SEQUENCE</scope>
    <source>
        <strain evidence="1">AVDCRST_MAG86</strain>
    </source>
</reference>